<dbReference type="Gene3D" id="3.20.20.80">
    <property type="entry name" value="Glycosidases"/>
    <property type="match status" value="1"/>
</dbReference>
<gene>
    <name evidence="17" type="ORF">J2Z70_004979</name>
</gene>
<sequence>MLKPKRIMSLTLALVVLAASVLPMRTPLYAAAEGGPAVVLASDYEDGTAQGWTKKGDEQLTVTKEVYHGGSYSLYVDGRTKDWEGPNQLLTDQMTPNTAYTVGAWVKSPAPVKFTVHTKIGEAEDWKAVAELNGGQWSEEWTYLEGTYITGDKVGFTEIYAEAAAGTAFYLDDIKITAAAVDVPEGEEGLRTDFEDGTLQGWKHRIGPESLSVSQDTANTGTHSMLVEGRERSFYGPSLSVKEHLRPGKSYQFSLYVRLKEKPEADKSLQMTVYKKAGSESWNAIDKVSIKADEWDQWHLLKGNFQYSDQPSELNLFVETPYITEDTVDTLSFYVDDVTAQPATELSIEQDIPSLKDIYAGDFAIGAAAYSWQMEGVYGELLKKHFNSITATYEMKPKFLAPSEGTYVFDGADKYVEFAQANGMGLRGHALLWHIDAAEWMFTGPDGQPASRELLLTRLQSYIETVMHRYKGKIYAWDVVNEAIADNGGGPDGMRITPWYTLIGPDYIEKAFEFARAADPEAKLYYNDYYTEVPEKREHIYKLLKTLKAKNLIDGVGLQSHHGLYSPSIPEIEKTIQQFSQLGLDIQITELDVDSGISPSSPLPADIAARQGKRYNDLFELYKKYKDTISSVSIWGVQDEKSYNNHAMLFDEQLKAKPAFWGAADPSKLPDIHNVAVALEGTPQTGEAGQALWSKTAGIPLEQGSTVTAKVHTLWDTNNLYVKADVTDASRNAEDKVELFLDENNGKTTAYQPDDRKISLLRSGSGTEGVSFTSTEREGGYIIEAKIPLITVKGSAGAELGLDIRVSDASVPGSVPAYWNDRSQSQDTDTSRYGVLQLSAMPNSAESVKGQVQIDGQMDAVWELAKPFEVKLASSPYSTTAEARSMWSEDSLYLIVDVKDAVLKADAVNPWDQDSVEIFIDENFNRTPYYEGDDGQYRININNVASFGGGASDSRLTSAVVHTDTGYRVEAQIDFGTIKAKAGSSIGLDLQINDDRGDGTRSTIKWNDRGEDTWRDTSNFGILTFVASEAAPQTPTDGTSTYPSSSSTPSVKAPAPAAVNFTDGKLSVQASPDKAGILHVNLMPEAVRQAVLQSLDSGILKIAVKPAAGAEMLQLGLPLQSLAAQPKIKEIQIESGFGAVLSLNTELLKLQDTQAGDVLQLQVKRVAQDGWPADVKARLNGAAVLDFSLTIHGAKITAVDATALTLLLPYELKSGERAHQLVVYQVLENGRLVVVKDRQYDPATGYVSFKTKELGQYAVATVKLTDHKGSKWAAESVEALTAKGILPLGAEASYETGVLMNRAEFAQLLVDAFDLHADAAAPGFKDVSMDSPYAEAIHIAGALGIVKGRADGLYSPNATLSRQEMAVMLNRLVQLEQIVLKGDSPAVHSFKDLNQLSGEASGAIEKLRAAGVIQGAQNGNFLPKAQMTKEQAAVVVYRIISLNQ</sequence>
<dbReference type="PROSITE" id="PS51272">
    <property type="entry name" value="SLH"/>
    <property type="match status" value="2"/>
</dbReference>
<dbReference type="InterPro" id="IPR001119">
    <property type="entry name" value="SLH_dom"/>
</dbReference>
<feature type="chain" id="PRO_5045402923" description="Beta-xylanase" evidence="14">
    <location>
        <begin position="31"/>
        <end position="1444"/>
    </location>
</feature>
<dbReference type="InterPro" id="IPR031158">
    <property type="entry name" value="GH10_AS"/>
</dbReference>
<feature type="active site" description="Nucleophile" evidence="11">
    <location>
        <position position="590"/>
    </location>
</feature>
<dbReference type="RefSeq" id="WP_209877522.1">
    <property type="nucleotide sequence ID" value="NZ_JAGGLV010000020.1"/>
</dbReference>
<dbReference type="PANTHER" id="PTHR31490">
    <property type="entry name" value="GLYCOSYL HYDROLASE"/>
    <property type="match status" value="1"/>
</dbReference>
<dbReference type="InterPro" id="IPR003305">
    <property type="entry name" value="CenC_carb-bd"/>
</dbReference>
<evidence type="ECO:0000256" key="5">
    <source>
        <dbReference type="ARBA" id="ARBA00022729"/>
    </source>
</evidence>
<dbReference type="SMART" id="SM00633">
    <property type="entry name" value="Glyco_10"/>
    <property type="match status" value="1"/>
</dbReference>
<evidence type="ECO:0000256" key="12">
    <source>
        <dbReference type="RuleBase" id="RU361174"/>
    </source>
</evidence>
<evidence type="ECO:0000313" key="18">
    <source>
        <dbReference type="Proteomes" id="UP000773462"/>
    </source>
</evidence>
<dbReference type="PROSITE" id="PS51760">
    <property type="entry name" value="GH10_2"/>
    <property type="match status" value="1"/>
</dbReference>
<accession>A0ABS4NXL1</accession>
<dbReference type="InterPro" id="IPR010502">
    <property type="entry name" value="Carb-bd_dom_fam9"/>
</dbReference>
<keyword evidence="4" id="KW-0858">Xylan degradation</keyword>
<organism evidence="17 18">
    <name type="scientific">Paenibacillus silagei</name>
    <dbReference type="NCBI Taxonomy" id="1670801"/>
    <lineage>
        <taxon>Bacteria</taxon>
        <taxon>Bacillati</taxon>
        <taxon>Bacillota</taxon>
        <taxon>Bacilli</taxon>
        <taxon>Bacillales</taxon>
        <taxon>Paenibacillaceae</taxon>
        <taxon>Paenibacillus</taxon>
    </lineage>
</organism>
<feature type="domain" description="GH10" evidence="16">
    <location>
        <begin position="349"/>
        <end position="666"/>
    </location>
</feature>
<dbReference type="Pfam" id="PF00395">
    <property type="entry name" value="SLH"/>
    <property type="match status" value="2"/>
</dbReference>
<comment type="pathway">
    <text evidence="2">Glycan degradation; xylan degradation.</text>
</comment>
<keyword evidence="10 12" id="KW-0624">Polysaccharide degradation</keyword>
<feature type="domain" description="SLH" evidence="15">
    <location>
        <begin position="1320"/>
        <end position="1383"/>
    </location>
</feature>
<dbReference type="SUPFAM" id="SSF51445">
    <property type="entry name" value="(Trans)glycosidases"/>
    <property type="match status" value="1"/>
</dbReference>
<feature type="region of interest" description="Disordered" evidence="13">
    <location>
        <begin position="1031"/>
        <end position="1056"/>
    </location>
</feature>
<keyword evidence="8 12" id="KW-0119">Carbohydrate metabolism</keyword>
<dbReference type="InterPro" id="IPR008979">
    <property type="entry name" value="Galactose-bd-like_sf"/>
</dbReference>
<dbReference type="Pfam" id="PF06452">
    <property type="entry name" value="CBM9_1"/>
    <property type="match status" value="2"/>
</dbReference>
<evidence type="ECO:0000256" key="7">
    <source>
        <dbReference type="ARBA" id="ARBA00022801"/>
    </source>
</evidence>
<evidence type="ECO:0000256" key="13">
    <source>
        <dbReference type="SAM" id="MobiDB-lite"/>
    </source>
</evidence>
<dbReference type="EC" id="3.2.1.8" evidence="12"/>
<dbReference type="PANTHER" id="PTHR31490:SF90">
    <property type="entry name" value="ENDO-1,4-BETA-XYLANASE A"/>
    <property type="match status" value="1"/>
</dbReference>
<feature type="domain" description="SLH" evidence="15">
    <location>
        <begin position="1387"/>
        <end position="1444"/>
    </location>
</feature>
<evidence type="ECO:0000256" key="3">
    <source>
        <dbReference type="ARBA" id="ARBA00007495"/>
    </source>
</evidence>
<evidence type="ECO:0000256" key="9">
    <source>
        <dbReference type="ARBA" id="ARBA00023295"/>
    </source>
</evidence>
<dbReference type="InterPro" id="IPR001000">
    <property type="entry name" value="GH10_dom"/>
</dbReference>
<evidence type="ECO:0000256" key="1">
    <source>
        <dbReference type="ARBA" id="ARBA00000681"/>
    </source>
</evidence>
<feature type="compositionally biased region" description="Low complexity" evidence="13">
    <location>
        <begin position="1034"/>
        <end position="1056"/>
    </location>
</feature>
<reference evidence="17 18" key="1">
    <citation type="submission" date="2021-03" db="EMBL/GenBank/DDBJ databases">
        <title>Genomic Encyclopedia of Type Strains, Phase IV (KMG-IV): sequencing the most valuable type-strain genomes for metagenomic binning, comparative biology and taxonomic classification.</title>
        <authorList>
            <person name="Goeker M."/>
        </authorList>
    </citation>
    <scope>NUCLEOTIDE SEQUENCE [LARGE SCALE GENOMIC DNA]</scope>
    <source>
        <strain evidence="17 18">DSM 101953</strain>
    </source>
</reference>
<evidence type="ECO:0000313" key="17">
    <source>
        <dbReference type="EMBL" id="MBP2114795.1"/>
    </source>
</evidence>
<evidence type="ECO:0000256" key="14">
    <source>
        <dbReference type="SAM" id="SignalP"/>
    </source>
</evidence>
<dbReference type="SUPFAM" id="SSF49785">
    <property type="entry name" value="Galactose-binding domain-like"/>
    <property type="match status" value="2"/>
</dbReference>
<keyword evidence="9 12" id="KW-0326">Glycosidase</keyword>
<evidence type="ECO:0000256" key="6">
    <source>
        <dbReference type="ARBA" id="ARBA00022737"/>
    </source>
</evidence>
<evidence type="ECO:0000256" key="8">
    <source>
        <dbReference type="ARBA" id="ARBA00023277"/>
    </source>
</evidence>
<feature type="signal peptide" evidence="14">
    <location>
        <begin position="1"/>
        <end position="30"/>
    </location>
</feature>
<comment type="caution">
    <text evidence="17">The sequence shown here is derived from an EMBL/GenBank/DDBJ whole genome shotgun (WGS) entry which is preliminary data.</text>
</comment>
<dbReference type="InterPro" id="IPR017853">
    <property type="entry name" value="GH"/>
</dbReference>
<comment type="similarity">
    <text evidence="3 12">Belongs to the glycosyl hydrolase 10 (cellulase F) family.</text>
</comment>
<keyword evidence="7 12" id="KW-0378">Hydrolase</keyword>
<dbReference type="Proteomes" id="UP000773462">
    <property type="component" value="Unassembled WGS sequence"/>
</dbReference>
<dbReference type="Pfam" id="PF00331">
    <property type="entry name" value="Glyco_hydro_10"/>
    <property type="match status" value="1"/>
</dbReference>
<evidence type="ECO:0000259" key="15">
    <source>
        <dbReference type="PROSITE" id="PS51272"/>
    </source>
</evidence>
<evidence type="ECO:0000256" key="4">
    <source>
        <dbReference type="ARBA" id="ARBA00022651"/>
    </source>
</evidence>
<dbReference type="EMBL" id="JAGGLV010000020">
    <property type="protein sequence ID" value="MBP2114795.1"/>
    <property type="molecule type" value="Genomic_DNA"/>
</dbReference>
<dbReference type="SUPFAM" id="SSF49344">
    <property type="entry name" value="CBD9-like"/>
    <property type="match status" value="2"/>
</dbReference>
<dbReference type="InterPro" id="IPR044846">
    <property type="entry name" value="GH10"/>
</dbReference>
<keyword evidence="5 14" id="KW-0732">Signal</keyword>
<evidence type="ECO:0000256" key="10">
    <source>
        <dbReference type="ARBA" id="ARBA00023326"/>
    </source>
</evidence>
<evidence type="ECO:0000256" key="2">
    <source>
        <dbReference type="ARBA" id="ARBA00004851"/>
    </source>
</evidence>
<evidence type="ECO:0000256" key="11">
    <source>
        <dbReference type="PROSITE-ProRule" id="PRU10061"/>
    </source>
</evidence>
<name>A0ABS4NXL1_9BACL</name>
<dbReference type="Gene3D" id="2.60.40.1190">
    <property type="match status" value="2"/>
</dbReference>
<dbReference type="PROSITE" id="PS00591">
    <property type="entry name" value="GH10_1"/>
    <property type="match status" value="1"/>
</dbReference>
<dbReference type="Pfam" id="PF02018">
    <property type="entry name" value="CBM_4_9"/>
    <property type="match status" value="2"/>
</dbReference>
<dbReference type="Gene3D" id="2.60.120.260">
    <property type="entry name" value="Galactose-binding domain-like"/>
    <property type="match status" value="2"/>
</dbReference>
<evidence type="ECO:0000259" key="16">
    <source>
        <dbReference type="PROSITE" id="PS51760"/>
    </source>
</evidence>
<proteinExistence type="inferred from homology"/>
<protein>
    <recommendedName>
        <fullName evidence="12">Beta-xylanase</fullName>
        <ecNumber evidence="12">3.2.1.8</ecNumber>
    </recommendedName>
</protein>
<comment type="catalytic activity">
    <reaction evidence="1 12">
        <text>Endohydrolysis of (1-&gt;4)-beta-D-xylosidic linkages in xylans.</text>
        <dbReference type="EC" id="3.2.1.8"/>
    </reaction>
</comment>
<dbReference type="PRINTS" id="PR00134">
    <property type="entry name" value="GLHYDRLASE10"/>
</dbReference>
<dbReference type="GO" id="GO:0031176">
    <property type="term" value="F:endo-1,4-beta-xylanase activity"/>
    <property type="evidence" value="ECO:0007669"/>
    <property type="project" value="UniProtKB-EC"/>
</dbReference>
<keyword evidence="6" id="KW-0677">Repeat</keyword>
<keyword evidence="18" id="KW-1185">Reference proteome</keyword>